<dbReference type="PANTHER" id="PTHR33731:SF2">
    <property type="entry name" value="ORGAN-SPECIFIC PROTEIN S2-LIKE"/>
    <property type="match status" value="1"/>
</dbReference>
<protein>
    <submittedName>
        <fullName evidence="2">Uncharacterized protein</fullName>
    </submittedName>
</protein>
<dbReference type="InterPro" id="IPR024489">
    <property type="entry name" value="Organ_specific_prot"/>
</dbReference>
<evidence type="ECO:0000256" key="1">
    <source>
        <dbReference type="SAM" id="MobiDB-lite"/>
    </source>
</evidence>
<keyword evidence="3" id="KW-1185">Reference proteome</keyword>
<feature type="region of interest" description="Disordered" evidence="1">
    <location>
        <begin position="12"/>
        <end position="40"/>
    </location>
</feature>
<dbReference type="Proteomes" id="UP000306102">
    <property type="component" value="Unassembled WGS sequence"/>
</dbReference>
<feature type="compositionally biased region" description="Polar residues" evidence="1">
    <location>
        <begin position="29"/>
        <end position="40"/>
    </location>
</feature>
<gene>
    <name evidence="2" type="ORF">TEA_023905</name>
</gene>
<reference evidence="2 3" key="1">
    <citation type="journal article" date="2018" name="Proc. Natl. Acad. Sci. U.S.A.">
        <title>Draft genome sequence of Camellia sinensis var. sinensis provides insights into the evolution of the tea genome and tea quality.</title>
        <authorList>
            <person name="Wei C."/>
            <person name="Yang H."/>
            <person name="Wang S."/>
            <person name="Zhao J."/>
            <person name="Liu C."/>
            <person name="Gao L."/>
            <person name="Xia E."/>
            <person name="Lu Y."/>
            <person name="Tai Y."/>
            <person name="She G."/>
            <person name="Sun J."/>
            <person name="Cao H."/>
            <person name="Tong W."/>
            <person name="Gao Q."/>
            <person name="Li Y."/>
            <person name="Deng W."/>
            <person name="Jiang X."/>
            <person name="Wang W."/>
            <person name="Chen Q."/>
            <person name="Zhang S."/>
            <person name="Li H."/>
            <person name="Wu J."/>
            <person name="Wang P."/>
            <person name="Li P."/>
            <person name="Shi C."/>
            <person name="Zheng F."/>
            <person name="Jian J."/>
            <person name="Huang B."/>
            <person name="Shan D."/>
            <person name="Shi M."/>
            <person name="Fang C."/>
            <person name="Yue Y."/>
            <person name="Li F."/>
            <person name="Li D."/>
            <person name="Wei S."/>
            <person name="Han B."/>
            <person name="Jiang C."/>
            <person name="Yin Y."/>
            <person name="Xia T."/>
            <person name="Zhang Z."/>
            <person name="Bennetzen J.L."/>
            <person name="Zhao S."/>
            <person name="Wan X."/>
        </authorList>
    </citation>
    <scope>NUCLEOTIDE SEQUENCE [LARGE SCALE GENOMIC DNA]</scope>
    <source>
        <strain evidence="3">cv. Shuchazao</strain>
        <tissue evidence="2">Leaf</tissue>
    </source>
</reference>
<proteinExistence type="predicted"/>
<organism evidence="2 3">
    <name type="scientific">Camellia sinensis var. sinensis</name>
    <name type="common">China tea</name>
    <dbReference type="NCBI Taxonomy" id="542762"/>
    <lineage>
        <taxon>Eukaryota</taxon>
        <taxon>Viridiplantae</taxon>
        <taxon>Streptophyta</taxon>
        <taxon>Embryophyta</taxon>
        <taxon>Tracheophyta</taxon>
        <taxon>Spermatophyta</taxon>
        <taxon>Magnoliopsida</taxon>
        <taxon>eudicotyledons</taxon>
        <taxon>Gunneridae</taxon>
        <taxon>Pentapetalae</taxon>
        <taxon>asterids</taxon>
        <taxon>Ericales</taxon>
        <taxon>Theaceae</taxon>
        <taxon>Camellia</taxon>
    </lineage>
</organism>
<evidence type="ECO:0000313" key="3">
    <source>
        <dbReference type="Proteomes" id="UP000306102"/>
    </source>
</evidence>
<dbReference type="PANTHER" id="PTHR33731">
    <property type="entry name" value="PROTEIN, PUTATIVE-RELATED"/>
    <property type="match status" value="1"/>
</dbReference>
<accession>A0A4S4EBG7</accession>
<sequence length="190" mass="21094">MPEAIEGLIIHGGSVSSPLSDKKTDCHTTTESAANNNQLVNDSAEKKAFVKDFEPRLSHDDEVDLKGKSFQLVASSVDSRTDQGEYWQVIMKDQPMPEAIEGLIIHRGSVSSPLSDKKIDCHTTTEAAANNNQLVNDSAEKKAFVKDFEPRLYHDNEVDLKGLSFVKDLLTTTTTNQYTTQTYNICFLII</sequence>
<dbReference type="EMBL" id="SDRB02005840">
    <property type="protein sequence ID" value="THG13548.1"/>
    <property type="molecule type" value="Genomic_DNA"/>
</dbReference>
<dbReference type="Pfam" id="PF10950">
    <property type="entry name" value="Organ_specific"/>
    <property type="match status" value="1"/>
</dbReference>
<comment type="caution">
    <text evidence="2">The sequence shown here is derived from an EMBL/GenBank/DDBJ whole genome shotgun (WGS) entry which is preliminary data.</text>
</comment>
<dbReference type="AlphaFoldDB" id="A0A4S4EBG7"/>
<evidence type="ECO:0000313" key="2">
    <source>
        <dbReference type="EMBL" id="THG13548.1"/>
    </source>
</evidence>
<name>A0A4S4EBG7_CAMSN</name>